<comment type="subcellular location">
    <subcellularLocation>
        <location evidence="1">Endoplasmic reticulum membrane</location>
        <topology evidence="1">Single-pass type I membrane protein</topology>
    </subcellularLocation>
</comment>
<evidence type="ECO:0000313" key="10">
    <source>
        <dbReference type="EMBL" id="CAH1112267.1"/>
    </source>
</evidence>
<dbReference type="Proteomes" id="UP001153636">
    <property type="component" value="Chromosome 6"/>
</dbReference>
<organism evidence="10 11">
    <name type="scientific">Psylliodes chrysocephalus</name>
    <dbReference type="NCBI Taxonomy" id="3402493"/>
    <lineage>
        <taxon>Eukaryota</taxon>
        <taxon>Metazoa</taxon>
        <taxon>Ecdysozoa</taxon>
        <taxon>Arthropoda</taxon>
        <taxon>Hexapoda</taxon>
        <taxon>Insecta</taxon>
        <taxon>Pterygota</taxon>
        <taxon>Neoptera</taxon>
        <taxon>Endopterygota</taxon>
        <taxon>Coleoptera</taxon>
        <taxon>Polyphaga</taxon>
        <taxon>Cucujiformia</taxon>
        <taxon>Chrysomeloidea</taxon>
        <taxon>Chrysomelidae</taxon>
        <taxon>Galerucinae</taxon>
        <taxon>Alticini</taxon>
        <taxon>Psylliodes</taxon>
    </lineage>
</organism>
<evidence type="ECO:0000256" key="1">
    <source>
        <dbReference type="ARBA" id="ARBA00004115"/>
    </source>
</evidence>
<gene>
    <name evidence="10" type="ORF">PSYICH_LOCUS12858</name>
</gene>
<feature type="transmembrane region" description="Helical" evidence="9">
    <location>
        <begin position="237"/>
        <end position="254"/>
    </location>
</feature>
<sequence length="262" mass="29335">MQANPIKTNKKLSINNSIITYKSNIFLIINFNKDSTMFVINQLAVLTALLSYVLGSNLEHDGSVTIRLQQALVFEQFPVWSERGNITIQSLRLGQATVDQKPLSLEEQKLLRDLAARNSYYQIKSIVTSNDGSERTFVSSVKACMLAESELDDRLSVSIDYMGRVIGVTLVVASNSACEGIIVPLEKLKFFNTVVYVRHSETGPIPDTASFIQKIEREKEAKEKGETKDNRSFLAKYWMYIIPLLIFMAISSASNPEAPQGQ</sequence>
<dbReference type="Pfam" id="PF21203">
    <property type="entry name" value="ECM10"/>
    <property type="match status" value="1"/>
</dbReference>
<evidence type="ECO:0000256" key="3">
    <source>
        <dbReference type="ARBA" id="ARBA00020105"/>
    </source>
</evidence>
<evidence type="ECO:0000256" key="4">
    <source>
        <dbReference type="ARBA" id="ARBA00022692"/>
    </source>
</evidence>
<keyword evidence="6" id="KW-0256">Endoplasmic reticulum</keyword>
<protein>
    <recommendedName>
        <fullName evidence="3">ER membrane protein complex subunit 10</fullName>
    </recommendedName>
</protein>
<feature type="transmembrane region" description="Helical" evidence="9">
    <location>
        <begin position="12"/>
        <end position="31"/>
    </location>
</feature>
<keyword evidence="7 9" id="KW-1133">Transmembrane helix</keyword>
<comment type="similarity">
    <text evidence="2">Belongs to the EMC10 family.</text>
</comment>
<accession>A0A9P0GIR4</accession>
<keyword evidence="11" id="KW-1185">Reference proteome</keyword>
<dbReference type="GO" id="GO:0072546">
    <property type="term" value="C:EMC complex"/>
    <property type="evidence" value="ECO:0007669"/>
    <property type="project" value="TreeGrafter"/>
</dbReference>
<evidence type="ECO:0000256" key="2">
    <source>
        <dbReference type="ARBA" id="ARBA00007695"/>
    </source>
</evidence>
<dbReference type="AlphaFoldDB" id="A0A9P0GIR4"/>
<evidence type="ECO:0000256" key="5">
    <source>
        <dbReference type="ARBA" id="ARBA00022729"/>
    </source>
</evidence>
<feature type="transmembrane region" description="Helical" evidence="9">
    <location>
        <begin position="37"/>
        <end position="55"/>
    </location>
</feature>
<keyword evidence="5" id="KW-0732">Signal</keyword>
<evidence type="ECO:0000256" key="7">
    <source>
        <dbReference type="ARBA" id="ARBA00022989"/>
    </source>
</evidence>
<dbReference type="CDD" id="cd22209">
    <property type="entry name" value="EMC10"/>
    <property type="match status" value="1"/>
</dbReference>
<proteinExistence type="inferred from homology"/>
<evidence type="ECO:0000256" key="8">
    <source>
        <dbReference type="ARBA" id="ARBA00023136"/>
    </source>
</evidence>
<keyword evidence="4 9" id="KW-0812">Transmembrane</keyword>
<evidence type="ECO:0000313" key="11">
    <source>
        <dbReference type="Proteomes" id="UP001153636"/>
    </source>
</evidence>
<keyword evidence="8 9" id="KW-0472">Membrane</keyword>
<name>A0A9P0GIR4_9CUCU</name>
<dbReference type="PANTHER" id="PTHR21397">
    <property type="entry name" value="CHROMATIN COMPLEXES SUBUNIT BAP18-RELATED"/>
    <property type="match status" value="1"/>
</dbReference>
<dbReference type="PANTHER" id="PTHR21397:SF4">
    <property type="entry name" value="ER MEMBRANE PROTEIN COMPLEX SUBUNIT 10"/>
    <property type="match status" value="1"/>
</dbReference>
<dbReference type="EMBL" id="OV651818">
    <property type="protein sequence ID" value="CAH1112267.1"/>
    <property type="molecule type" value="Genomic_DNA"/>
</dbReference>
<reference evidence="10" key="1">
    <citation type="submission" date="2022-01" db="EMBL/GenBank/DDBJ databases">
        <authorList>
            <person name="King R."/>
        </authorList>
    </citation>
    <scope>NUCLEOTIDE SEQUENCE</scope>
</reference>
<evidence type="ECO:0000256" key="9">
    <source>
        <dbReference type="SAM" id="Phobius"/>
    </source>
</evidence>
<dbReference type="OrthoDB" id="1894652at2759"/>
<evidence type="ECO:0000256" key="6">
    <source>
        <dbReference type="ARBA" id="ARBA00022824"/>
    </source>
</evidence>